<dbReference type="EMBL" id="NMVJ01000006">
    <property type="protein sequence ID" value="OYN91266.1"/>
    <property type="molecule type" value="Genomic_DNA"/>
</dbReference>
<feature type="domain" description="Transcriptional repressor PaaX-like N-terminal" evidence="1">
    <location>
        <begin position="31"/>
        <end position="71"/>
    </location>
</feature>
<dbReference type="AlphaFoldDB" id="A0A255EIB7"/>
<dbReference type="Gene3D" id="1.20.58.1460">
    <property type="match status" value="1"/>
</dbReference>
<feature type="domain" description="Transcriptional repressor PaaX-like central Cas2-like" evidence="3">
    <location>
        <begin position="89"/>
        <end position="147"/>
    </location>
</feature>
<evidence type="ECO:0000259" key="3">
    <source>
        <dbReference type="Pfam" id="PF20803"/>
    </source>
</evidence>
<comment type="caution">
    <text evidence="4">The sequence shown here is derived from an EMBL/GenBank/DDBJ whole genome shotgun (WGS) entry which is preliminary data.</text>
</comment>
<dbReference type="GO" id="GO:0006351">
    <property type="term" value="P:DNA-templated transcription"/>
    <property type="evidence" value="ECO:0007669"/>
    <property type="project" value="TreeGrafter"/>
</dbReference>
<evidence type="ECO:0000259" key="1">
    <source>
        <dbReference type="Pfam" id="PF07848"/>
    </source>
</evidence>
<keyword evidence="5" id="KW-1185">Reference proteome</keyword>
<dbReference type="InterPro" id="IPR048846">
    <property type="entry name" value="PaaX-like_central"/>
</dbReference>
<evidence type="ECO:0000259" key="2">
    <source>
        <dbReference type="Pfam" id="PF08223"/>
    </source>
</evidence>
<dbReference type="Gene3D" id="1.10.10.10">
    <property type="entry name" value="Winged helix-like DNA-binding domain superfamily/Winged helix DNA-binding domain"/>
    <property type="match status" value="1"/>
</dbReference>
<reference evidence="4 5" key="1">
    <citation type="submission" date="2017-07" db="EMBL/GenBank/DDBJ databases">
        <title>Draft whole genome sequences of clinical Proprionibacteriaceae strains.</title>
        <authorList>
            <person name="Bernier A.-M."/>
            <person name="Bernard K."/>
            <person name="Domingo M.-C."/>
        </authorList>
    </citation>
    <scope>NUCLEOTIDE SEQUENCE [LARGE SCALE GENOMIC DNA]</scope>
    <source>
        <strain evidence="4 5">NML 150081</strain>
    </source>
</reference>
<dbReference type="Pfam" id="PF20803">
    <property type="entry name" value="PaaX_M"/>
    <property type="match status" value="1"/>
</dbReference>
<dbReference type="Pfam" id="PF08223">
    <property type="entry name" value="PaaX_C"/>
    <property type="match status" value="1"/>
</dbReference>
<dbReference type="OrthoDB" id="2270427at2"/>
<protein>
    <recommendedName>
        <fullName evidence="6">PaaX family transcriptional regulator</fullName>
    </recommendedName>
</protein>
<sequence length="282" mass="31006">MAEAVFTSAYARVPFLFGCATATALPGPLLLGWMDQLGVNRQSAKSQLHRMVEQGHLTVERHGRVGQYRLHGAMETSFRQIRDGEQAEDAWDGLLHQITYDVAEVHRPVRERLRHRAFAHLYGMVRPGVLVSPVDKSAALTDLMDEVAEVGLIVTGWVRYSLEDARQVAAAAWDLASFAKDYLSLAAAAEAIIQSSTTGVAILNEIYDLTLRRVRLHRFDPQLPTELLPTDWPAAAALAAYERAAVATGPRLGEHIAIGLSGTRYRSLVELEPDSPYAVLIG</sequence>
<evidence type="ECO:0008006" key="6">
    <source>
        <dbReference type="Google" id="ProtNLM"/>
    </source>
</evidence>
<dbReference type="InterPro" id="IPR012906">
    <property type="entry name" value="PaaX-like_N"/>
</dbReference>
<gene>
    <name evidence="4" type="ORF">CGZ91_07405</name>
</gene>
<evidence type="ECO:0000313" key="4">
    <source>
        <dbReference type="EMBL" id="OYN91266.1"/>
    </source>
</evidence>
<accession>A0A255EIB7</accession>
<dbReference type="RefSeq" id="WP_094453836.1">
    <property type="nucleotide sequence ID" value="NZ_NMVJ01000006.1"/>
</dbReference>
<proteinExistence type="predicted"/>
<name>A0A255EIB7_9ACTN</name>
<dbReference type="PANTHER" id="PTHR30319:SF1">
    <property type="entry name" value="TRANSCRIPTIONAL REPRESSOR PAAX"/>
    <property type="match status" value="1"/>
</dbReference>
<dbReference type="InterPro" id="IPR036388">
    <property type="entry name" value="WH-like_DNA-bd_sf"/>
</dbReference>
<evidence type="ECO:0000313" key="5">
    <source>
        <dbReference type="Proteomes" id="UP000216300"/>
    </source>
</evidence>
<feature type="domain" description="Transcriptional repressor PaaX-like C-terminal" evidence="2">
    <location>
        <begin position="173"/>
        <end position="246"/>
    </location>
</feature>
<organism evidence="4 5">
    <name type="scientific">Parenemella sanctibonifatiensis</name>
    <dbReference type="NCBI Taxonomy" id="2016505"/>
    <lineage>
        <taxon>Bacteria</taxon>
        <taxon>Bacillati</taxon>
        <taxon>Actinomycetota</taxon>
        <taxon>Actinomycetes</taxon>
        <taxon>Propionibacteriales</taxon>
        <taxon>Propionibacteriaceae</taxon>
        <taxon>Parenemella</taxon>
    </lineage>
</organism>
<dbReference type="Pfam" id="PF07848">
    <property type="entry name" value="PaaX"/>
    <property type="match status" value="1"/>
</dbReference>
<dbReference type="InterPro" id="IPR013225">
    <property type="entry name" value="PaaX_C"/>
</dbReference>
<dbReference type="PANTHER" id="PTHR30319">
    <property type="entry name" value="PHENYLACETIC ACID REGULATOR-RELATED TRANSCRIPTIONAL REPRESSOR"/>
    <property type="match status" value="1"/>
</dbReference>
<dbReference type="Proteomes" id="UP000216300">
    <property type="component" value="Unassembled WGS sequence"/>
</dbReference>